<name>A0AAN0XZN8_9VIBR</name>
<organism evidence="1 2">
    <name type="scientific">Vibrio breoganii</name>
    <dbReference type="NCBI Taxonomy" id="553239"/>
    <lineage>
        <taxon>Bacteria</taxon>
        <taxon>Pseudomonadati</taxon>
        <taxon>Pseudomonadota</taxon>
        <taxon>Gammaproteobacteria</taxon>
        <taxon>Vibrionales</taxon>
        <taxon>Vibrionaceae</taxon>
        <taxon>Vibrio</taxon>
    </lineage>
</organism>
<dbReference type="Proteomes" id="UP000092018">
    <property type="component" value="Plasmid unnamed1"/>
</dbReference>
<protein>
    <submittedName>
        <fullName evidence="1">Uncharacterized protein</fullName>
    </submittedName>
</protein>
<reference evidence="1 2" key="1">
    <citation type="submission" date="2016-06" db="EMBL/GenBank/DDBJ databases">
        <title>Adaptive Radiation by Waves of Gene Transfer Leads to Fine-Scale Resource Partitioning in Marine Microbes.</title>
        <authorList>
            <person name="Hehemann J.-H."/>
            <person name="Arevalo P."/>
            <person name="Datta M.S."/>
            <person name="Yu X."/>
            <person name="Corzett C."/>
            <person name="Henschel A."/>
            <person name="Preheim S.P."/>
            <person name="Timberlake S."/>
            <person name="Alm E.J."/>
            <person name="Polz M.F."/>
        </authorList>
    </citation>
    <scope>NUCLEOTIDE SEQUENCE [LARGE SCALE GENOMIC DNA]</scope>
    <source>
        <strain evidence="1 2">FF50</strain>
        <plasmid evidence="1 2">unnamed1</plasmid>
    </source>
</reference>
<gene>
    <name evidence="1" type="ORF">A6E01_19815</name>
</gene>
<dbReference type="KEGG" id="vbr:A6E01_19815"/>
<dbReference type="AlphaFoldDB" id="A0AAN0XZN8"/>
<dbReference type="RefSeq" id="WP_065211224.1">
    <property type="nucleotide sequence ID" value="NZ_CP016179.1"/>
</dbReference>
<geneLocation type="plasmid" evidence="1 2">
    <name>unnamed1</name>
</geneLocation>
<evidence type="ECO:0000313" key="1">
    <source>
        <dbReference type="EMBL" id="ANO35462.1"/>
    </source>
</evidence>
<keyword evidence="1" id="KW-0614">Plasmid</keyword>
<accession>A0AAN0XZN8</accession>
<dbReference type="EMBL" id="CP016179">
    <property type="protein sequence ID" value="ANO35462.1"/>
    <property type="molecule type" value="Genomic_DNA"/>
</dbReference>
<sequence length="75" mass="8266">MAMTISNPSRVFVIGATRVADPAPNQNFADAYALLQMQPNYAVIRHTMMHEADGVLNDKNELIYTVPLIPAKHNG</sequence>
<proteinExistence type="predicted"/>
<evidence type="ECO:0000313" key="2">
    <source>
        <dbReference type="Proteomes" id="UP000092018"/>
    </source>
</evidence>